<gene>
    <name evidence="2" type="ORF">A2519_21105</name>
</gene>
<dbReference type="InterPro" id="IPR003593">
    <property type="entry name" value="AAA+_ATPase"/>
</dbReference>
<dbReference type="PANTHER" id="PTHR35894:SF1">
    <property type="entry name" value="PHOSPHORIBULOKINASE _ URIDINE KINASE FAMILY"/>
    <property type="match status" value="1"/>
</dbReference>
<reference evidence="2 3" key="1">
    <citation type="journal article" date="2016" name="Nat. Commun.">
        <title>Thousands of microbial genomes shed light on interconnected biogeochemical processes in an aquifer system.</title>
        <authorList>
            <person name="Anantharaman K."/>
            <person name="Brown C.T."/>
            <person name="Hug L.A."/>
            <person name="Sharon I."/>
            <person name="Castelle C.J."/>
            <person name="Probst A.J."/>
            <person name="Thomas B.C."/>
            <person name="Singh A."/>
            <person name="Wilkins M.J."/>
            <person name="Karaoz U."/>
            <person name="Brodie E.L."/>
            <person name="Williams K.H."/>
            <person name="Hubbard S.S."/>
            <person name="Banfield J.F."/>
        </authorList>
    </citation>
    <scope>NUCLEOTIDE SEQUENCE [LARGE SCALE GENOMIC DNA]</scope>
</reference>
<dbReference type="PANTHER" id="PTHR35894">
    <property type="entry name" value="GENERAL SECRETION PATHWAY PROTEIN A-RELATED"/>
    <property type="match status" value="1"/>
</dbReference>
<evidence type="ECO:0000313" key="2">
    <source>
        <dbReference type="EMBL" id="OGK04676.1"/>
    </source>
</evidence>
<dbReference type="EMBL" id="MFYX01000067">
    <property type="protein sequence ID" value="OGK04676.1"/>
    <property type="molecule type" value="Genomic_DNA"/>
</dbReference>
<accession>A0A1F7FDZ3</accession>
<dbReference type="Pfam" id="PF13401">
    <property type="entry name" value="AAA_22"/>
    <property type="match status" value="1"/>
</dbReference>
<sequence length="274" mass="30561">MNKPVKNTAPLSAAEFFRYRYPPFADTYEIQEPFQSKEEALILNRSIALIRQGKSLAIYGEAGAGKSMLIKSIAQQLDAKSYRVATIPYGGLKPSAILRELCEAFDIDSSGRKNLLSKLQKNFRPQSEKPFPVIIVDDAHDLEKQSFFNLCSLLHDAQSRTAAAALVLAGQPVLKNILKLDIFAPVKTRLACRFLLPKLSIDETKEFVRYRLKTAEADADLFHEQAIEAIAADSTGNRRTLMNLAALCLEEAARRQEKIITADIVNMITMDQAD</sequence>
<evidence type="ECO:0000313" key="3">
    <source>
        <dbReference type="Proteomes" id="UP000179243"/>
    </source>
</evidence>
<feature type="domain" description="AAA+ ATPase" evidence="1">
    <location>
        <begin position="52"/>
        <end position="200"/>
    </location>
</feature>
<dbReference type="InterPro" id="IPR052026">
    <property type="entry name" value="ExeA_AAA_ATPase_DNA-bind"/>
</dbReference>
<proteinExistence type="predicted"/>
<dbReference type="AlphaFoldDB" id="A0A1F7FDZ3"/>
<dbReference type="SUPFAM" id="SSF52540">
    <property type="entry name" value="P-loop containing nucleoside triphosphate hydrolases"/>
    <property type="match status" value="1"/>
</dbReference>
<dbReference type="CDD" id="cd00009">
    <property type="entry name" value="AAA"/>
    <property type="match status" value="1"/>
</dbReference>
<dbReference type="InterPro" id="IPR027417">
    <property type="entry name" value="P-loop_NTPase"/>
</dbReference>
<dbReference type="Proteomes" id="UP000179243">
    <property type="component" value="Unassembled WGS sequence"/>
</dbReference>
<comment type="caution">
    <text evidence="2">The sequence shown here is derived from an EMBL/GenBank/DDBJ whole genome shotgun (WGS) entry which is preliminary data.</text>
</comment>
<dbReference type="Gene3D" id="3.40.50.300">
    <property type="entry name" value="P-loop containing nucleotide triphosphate hydrolases"/>
    <property type="match status" value="1"/>
</dbReference>
<dbReference type="GO" id="GO:0016887">
    <property type="term" value="F:ATP hydrolysis activity"/>
    <property type="evidence" value="ECO:0007669"/>
    <property type="project" value="InterPro"/>
</dbReference>
<evidence type="ECO:0000259" key="1">
    <source>
        <dbReference type="SMART" id="SM00382"/>
    </source>
</evidence>
<name>A0A1F7FDZ3_UNCRA</name>
<dbReference type="InterPro" id="IPR049945">
    <property type="entry name" value="AAA_22"/>
</dbReference>
<organism evidence="2 3">
    <name type="scientific">Candidatus Raymondbacteria bacterium RIFOXYD12_FULL_49_13</name>
    <dbReference type="NCBI Taxonomy" id="1817890"/>
    <lineage>
        <taxon>Bacteria</taxon>
        <taxon>Raymondiibacteriota</taxon>
    </lineage>
</organism>
<protein>
    <recommendedName>
        <fullName evidence="1">AAA+ ATPase domain-containing protein</fullName>
    </recommendedName>
</protein>
<dbReference type="SMART" id="SM00382">
    <property type="entry name" value="AAA"/>
    <property type="match status" value="1"/>
</dbReference>